<proteinExistence type="predicted"/>
<evidence type="ECO:0000259" key="1">
    <source>
        <dbReference type="Pfam" id="PF13460"/>
    </source>
</evidence>
<dbReference type="AlphaFoldDB" id="A0A7Z0EI16"/>
<feature type="domain" description="NAD(P)-binding" evidence="1">
    <location>
        <begin position="6"/>
        <end position="182"/>
    </location>
</feature>
<dbReference type="PANTHER" id="PTHR43162">
    <property type="match status" value="1"/>
</dbReference>
<dbReference type="InterPro" id="IPR016040">
    <property type="entry name" value="NAD(P)-bd_dom"/>
</dbReference>
<dbReference type="Pfam" id="PF13460">
    <property type="entry name" value="NAD_binding_10"/>
    <property type="match status" value="1"/>
</dbReference>
<reference evidence="2 3" key="1">
    <citation type="submission" date="2020-07" db="EMBL/GenBank/DDBJ databases">
        <title>Sequencing the genomes of 1000 actinobacteria strains.</title>
        <authorList>
            <person name="Klenk H.-P."/>
        </authorList>
    </citation>
    <scope>NUCLEOTIDE SEQUENCE [LARGE SCALE GENOMIC DNA]</scope>
    <source>
        <strain evidence="2 3">DSM 44442</strain>
    </source>
</reference>
<evidence type="ECO:0000313" key="3">
    <source>
        <dbReference type="Proteomes" id="UP000572051"/>
    </source>
</evidence>
<comment type="caution">
    <text evidence="2">The sequence shown here is derived from an EMBL/GenBank/DDBJ whole genome shotgun (WGS) entry which is preliminary data.</text>
</comment>
<dbReference type="InterPro" id="IPR036291">
    <property type="entry name" value="NAD(P)-bd_dom_sf"/>
</dbReference>
<dbReference type="EMBL" id="JACCFS010000001">
    <property type="protein sequence ID" value="NYJ32465.1"/>
    <property type="molecule type" value="Genomic_DNA"/>
</dbReference>
<dbReference type="SUPFAM" id="SSF51735">
    <property type="entry name" value="NAD(P)-binding Rossmann-fold domains"/>
    <property type="match status" value="1"/>
</dbReference>
<dbReference type="RefSeq" id="WP_179820291.1">
    <property type="nucleotide sequence ID" value="NZ_JACCFS010000001.1"/>
</dbReference>
<gene>
    <name evidence="2" type="ORF">HNR10_000346</name>
</gene>
<dbReference type="InterPro" id="IPR051604">
    <property type="entry name" value="Ergot_Alk_Oxidoreductase"/>
</dbReference>
<evidence type="ECO:0000313" key="2">
    <source>
        <dbReference type="EMBL" id="NYJ32465.1"/>
    </source>
</evidence>
<name>A0A7Z0EI16_9ACTN</name>
<dbReference type="PANTHER" id="PTHR43162:SF1">
    <property type="entry name" value="PRESTALK A DIFFERENTIATION PROTEIN A"/>
    <property type="match status" value="1"/>
</dbReference>
<accession>A0A7Z0EI16</accession>
<keyword evidence="3" id="KW-1185">Reference proteome</keyword>
<organism evidence="2 3">
    <name type="scientific">Nocardiopsis aegyptia</name>
    <dbReference type="NCBI Taxonomy" id="220378"/>
    <lineage>
        <taxon>Bacteria</taxon>
        <taxon>Bacillati</taxon>
        <taxon>Actinomycetota</taxon>
        <taxon>Actinomycetes</taxon>
        <taxon>Streptosporangiales</taxon>
        <taxon>Nocardiopsidaceae</taxon>
        <taxon>Nocardiopsis</taxon>
    </lineage>
</organism>
<dbReference type="Proteomes" id="UP000572051">
    <property type="component" value="Unassembled WGS sequence"/>
</dbReference>
<protein>
    <submittedName>
        <fullName evidence="2">Uncharacterized protein YbjT (DUF2867 family)</fullName>
    </submittedName>
</protein>
<sequence>MIVVTGATGNIGRHLVTTLADAGEQVRAIARRPPDTGVPEGVEYRTADLSRPADLPSAVEGADALFLLLGPELSASGAAAASVTDHARAAGVARIVAVSSLAAATRPDAPSHAGMRALEDAVRGSGPGWTLLRPGGFFSNAFSFAETVRERRTVLAPFGDVALPAVDPADIAGVAAAALRDPRHEGRTYVLTGPEPVSPRQQAAAIGAVLGTGIDFVELTRDQAREHLLAAMPASVADGTLDILGAPSEEEVLVSPDVDKVLGRAPRTFADWAARNAAAFR</sequence>
<dbReference type="Gene3D" id="3.40.50.720">
    <property type="entry name" value="NAD(P)-binding Rossmann-like Domain"/>
    <property type="match status" value="1"/>
</dbReference>